<accession>A0A916S274</accession>
<dbReference type="GO" id="GO:0055085">
    <property type="term" value="P:transmembrane transport"/>
    <property type="evidence" value="ECO:0007669"/>
    <property type="project" value="InterPro"/>
</dbReference>
<evidence type="ECO:0000256" key="1">
    <source>
        <dbReference type="ARBA" id="ARBA00004651"/>
    </source>
</evidence>
<dbReference type="NCBIfam" id="TIGR04408">
    <property type="entry name" value="LptG_lptG"/>
    <property type="match status" value="1"/>
</dbReference>
<evidence type="ECO:0000256" key="2">
    <source>
        <dbReference type="ARBA" id="ARBA00022475"/>
    </source>
</evidence>
<keyword evidence="8" id="KW-1185">Reference proteome</keyword>
<organism evidence="7 8">
    <name type="scientific">Nitratireductor aestuarii</name>
    <dbReference type="NCBI Taxonomy" id="1735103"/>
    <lineage>
        <taxon>Bacteria</taxon>
        <taxon>Pseudomonadati</taxon>
        <taxon>Pseudomonadota</taxon>
        <taxon>Alphaproteobacteria</taxon>
        <taxon>Hyphomicrobiales</taxon>
        <taxon>Phyllobacteriaceae</taxon>
        <taxon>Nitratireductor</taxon>
    </lineage>
</organism>
<feature type="transmembrane region" description="Helical" evidence="6">
    <location>
        <begin position="99"/>
        <end position="121"/>
    </location>
</feature>
<feature type="transmembrane region" description="Helical" evidence="6">
    <location>
        <begin position="14"/>
        <end position="34"/>
    </location>
</feature>
<evidence type="ECO:0000256" key="4">
    <source>
        <dbReference type="ARBA" id="ARBA00022989"/>
    </source>
</evidence>
<reference evidence="7" key="1">
    <citation type="journal article" date="2014" name="Int. J. Syst. Evol. Microbiol.">
        <title>Complete genome sequence of Corynebacterium casei LMG S-19264T (=DSM 44701T), isolated from a smear-ripened cheese.</title>
        <authorList>
            <consortium name="US DOE Joint Genome Institute (JGI-PGF)"/>
            <person name="Walter F."/>
            <person name="Albersmeier A."/>
            <person name="Kalinowski J."/>
            <person name="Ruckert C."/>
        </authorList>
    </citation>
    <scope>NUCLEOTIDE SEQUENCE</scope>
    <source>
        <strain evidence="7">CGMCC 1.15320</strain>
    </source>
</reference>
<name>A0A916S274_9HYPH</name>
<keyword evidence="3 6" id="KW-0812">Transmembrane</keyword>
<comment type="caution">
    <text evidence="7">The sequence shown here is derived from an EMBL/GenBank/DDBJ whole genome shotgun (WGS) entry which is preliminary data.</text>
</comment>
<dbReference type="PANTHER" id="PTHR33529:SF2">
    <property type="entry name" value="LIPOPOLYSACCHARIDE EXPORT SYSTEM PERMEASE PROTEIN LPTG"/>
    <property type="match status" value="1"/>
</dbReference>
<dbReference type="Proteomes" id="UP000636264">
    <property type="component" value="Unassembled WGS sequence"/>
</dbReference>
<dbReference type="Pfam" id="PF03739">
    <property type="entry name" value="LptF_LptG"/>
    <property type="match status" value="1"/>
</dbReference>
<evidence type="ECO:0000256" key="5">
    <source>
        <dbReference type="ARBA" id="ARBA00023136"/>
    </source>
</evidence>
<gene>
    <name evidence="7" type="ORF">GCM10011385_38460</name>
</gene>
<dbReference type="AlphaFoldDB" id="A0A916S274"/>
<keyword evidence="2" id="KW-1003">Cell membrane</keyword>
<keyword evidence="5 6" id="KW-0472">Membrane</keyword>
<dbReference type="EMBL" id="BMIF01000017">
    <property type="protein sequence ID" value="GGA80489.1"/>
    <property type="molecule type" value="Genomic_DNA"/>
</dbReference>
<reference evidence="7" key="2">
    <citation type="submission" date="2020-09" db="EMBL/GenBank/DDBJ databases">
        <authorList>
            <person name="Sun Q."/>
            <person name="Zhou Y."/>
        </authorList>
    </citation>
    <scope>NUCLEOTIDE SEQUENCE</scope>
    <source>
        <strain evidence="7">CGMCC 1.15320</strain>
    </source>
</reference>
<feature type="transmembrane region" description="Helical" evidence="6">
    <location>
        <begin position="274"/>
        <end position="294"/>
    </location>
</feature>
<evidence type="ECO:0000256" key="6">
    <source>
        <dbReference type="SAM" id="Phobius"/>
    </source>
</evidence>
<dbReference type="InterPro" id="IPR005495">
    <property type="entry name" value="LptG/LptF_permease"/>
</dbReference>
<evidence type="ECO:0000256" key="3">
    <source>
        <dbReference type="ARBA" id="ARBA00022692"/>
    </source>
</evidence>
<protein>
    <submittedName>
        <fullName evidence="7">LPS export ABC transporter permease LptG</fullName>
    </submittedName>
</protein>
<comment type="subcellular location">
    <subcellularLocation>
        <location evidence="1">Cell membrane</location>
        <topology evidence="1">Multi-pass membrane protein</topology>
    </subcellularLocation>
</comment>
<feature type="transmembrane region" description="Helical" evidence="6">
    <location>
        <begin position="337"/>
        <end position="357"/>
    </location>
</feature>
<feature type="transmembrane region" description="Helical" evidence="6">
    <location>
        <begin position="306"/>
        <end position="325"/>
    </location>
</feature>
<sequence length="361" mass="38891">MIGRTLGFYFLRRYGAIAAWNFIGIAALVFIVTFTEVSGRAGGLENYTVGWALAVALLQLPILMQQAVPFIGLIAAMATLISLNRKYELVIARAAGISAWQFLTPIAFGAFLFGLLSLLVLNPIAAAGFAKSEALQADVRGASTLANSETTRWLKQRTENGEAFIGADATTNFGSTLVRPVFLLVGSDGRIIERLDAQSATLRDGYWELTGAIRHRDGVPSERMASMQLPTNLRPEYVSQELLDPQALSIFELPFKIREADSLGLRASNFATQFHSMVALPALLIAMTLIAATVSMRFTRLGQSGTMILGGILAGFLLYVVSVLMKAFGGSGAVPPLVAAWTPVIIATFFGITFLLFKEDG</sequence>
<dbReference type="GO" id="GO:0043190">
    <property type="term" value="C:ATP-binding cassette (ABC) transporter complex"/>
    <property type="evidence" value="ECO:0007669"/>
    <property type="project" value="InterPro"/>
</dbReference>
<evidence type="ECO:0000313" key="8">
    <source>
        <dbReference type="Proteomes" id="UP000636264"/>
    </source>
</evidence>
<dbReference type="GO" id="GO:0015920">
    <property type="term" value="P:lipopolysaccharide transport"/>
    <property type="evidence" value="ECO:0007669"/>
    <property type="project" value="TreeGrafter"/>
</dbReference>
<evidence type="ECO:0000313" key="7">
    <source>
        <dbReference type="EMBL" id="GGA80489.1"/>
    </source>
</evidence>
<dbReference type="RefSeq" id="WP_188722738.1">
    <property type="nucleotide sequence ID" value="NZ_BMIF01000017.1"/>
</dbReference>
<keyword evidence="4 6" id="KW-1133">Transmembrane helix</keyword>
<dbReference type="PANTHER" id="PTHR33529">
    <property type="entry name" value="SLR0882 PROTEIN-RELATED"/>
    <property type="match status" value="1"/>
</dbReference>
<feature type="transmembrane region" description="Helical" evidence="6">
    <location>
        <begin position="70"/>
        <end position="87"/>
    </location>
</feature>
<dbReference type="InterPro" id="IPR030923">
    <property type="entry name" value="LptG"/>
</dbReference>
<proteinExistence type="predicted"/>